<dbReference type="AlphaFoldDB" id="A0AAV8THX5"/>
<dbReference type="Proteomes" id="UP001159364">
    <property type="component" value="Linkage Group LG05"/>
</dbReference>
<accession>A0AAV8THX5</accession>
<evidence type="ECO:0000313" key="3">
    <source>
        <dbReference type="Proteomes" id="UP001159364"/>
    </source>
</evidence>
<feature type="region of interest" description="Disordered" evidence="1">
    <location>
        <begin position="51"/>
        <end position="71"/>
    </location>
</feature>
<protein>
    <submittedName>
        <fullName evidence="2">Uncharacterized protein</fullName>
    </submittedName>
</protein>
<name>A0AAV8THX5_9ROSI</name>
<keyword evidence="3" id="KW-1185">Reference proteome</keyword>
<sequence>MMRDTSHIMSKDELKIRGELEMDIERDLEQEIKDGIYHLAIRLHHLYQQQKERNVREVSESGTDKEKKNRTFSEVNITIKLEGGTKVEIKESKKEIPKRGRPKTRRSDHFHGVIASKTSKFDWAKSLRS</sequence>
<feature type="region of interest" description="Disordered" evidence="1">
    <location>
        <begin position="90"/>
        <end position="111"/>
    </location>
</feature>
<dbReference type="EMBL" id="JAIWQS010000005">
    <property type="protein sequence ID" value="KAJ8765784.1"/>
    <property type="molecule type" value="Genomic_DNA"/>
</dbReference>
<gene>
    <name evidence="2" type="ORF">K2173_014906</name>
</gene>
<proteinExistence type="predicted"/>
<evidence type="ECO:0000313" key="2">
    <source>
        <dbReference type="EMBL" id="KAJ8765784.1"/>
    </source>
</evidence>
<reference evidence="2 3" key="1">
    <citation type="submission" date="2021-09" db="EMBL/GenBank/DDBJ databases">
        <title>Genomic insights and catalytic innovation underlie evolution of tropane alkaloids biosynthesis.</title>
        <authorList>
            <person name="Wang Y.-J."/>
            <person name="Tian T."/>
            <person name="Huang J.-P."/>
            <person name="Huang S.-X."/>
        </authorList>
    </citation>
    <scope>NUCLEOTIDE SEQUENCE [LARGE SCALE GENOMIC DNA]</scope>
    <source>
        <strain evidence="2">KIB-2018</strain>
        <tissue evidence="2">Leaf</tissue>
    </source>
</reference>
<organism evidence="2 3">
    <name type="scientific">Erythroxylum novogranatense</name>
    <dbReference type="NCBI Taxonomy" id="1862640"/>
    <lineage>
        <taxon>Eukaryota</taxon>
        <taxon>Viridiplantae</taxon>
        <taxon>Streptophyta</taxon>
        <taxon>Embryophyta</taxon>
        <taxon>Tracheophyta</taxon>
        <taxon>Spermatophyta</taxon>
        <taxon>Magnoliopsida</taxon>
        <taxon>eudicotyledons</taxon>
        <taxon>Gunneridae</taxon>
        <taxon>Pentapetalae</taxon>
        <taxon>rosids</taxon>
        <taxon>fabids</taxon>
        <taxon>Malpighiales</taxon>
        <taxon>Erythroxylaceae</taxon>
        <taxon>Erythroxylum</taxon>
    </lineage>
</organism>
<evidence type="ECO:0000256" key="1">
    <source>
        <dbReference type="SAM" id="MobiDB-lite"/>
    </source>
</evidence>
<comment type="caution">
    <text evidence="2">The sequence shown here is derived from an EMBL/GenBank/DDBJ whole genome shotgun (WGS) entry which is preliminary data.</text>
</comment>